<feature type="domain" description="DNA2/NAM7 helicase-like C-terminal" evidence="7">
    <location>
        <begin position="1048"/>
        <end position="1224"/>
    </location>
</feature>
<feature type="region of interest" description="Disordered" evidence="6">
    <location>
        <begin position="177"/>
        <end position="205"/>
    </location>
</feature>
<keyword evidence="2" id="KW-0378">Hydrolase</keyword>
<keyword evidence="1" id="KW-0547">Nucleotide-binding</keyword>
<evidence type="ECO:0000256" key="2">
    <source>
        <dbReference type="ARBA" id="ARBA00022801"/>
    </source>
</evidence>
<dbReference type="Gene3D" id="3.40.50.300">
    <property type="entry name" value="P-loop containing nucleotide triphosphate hydrolases"/>
    <property type="match status" value="3"/>
</dbReference>
<keyword evidence="5" id="KW-0175">Coiled coil</keyword>
<name>A0A1S9V726_BACCE</name>
<reference evidence="8 9" key="1">
    <citation type="submission" date="2017-01" db="EMBL/GenBank/DDBJ databases">
        <title>Bacillus cereus isolates.</title>
        <authorList>
            <person name="Beno S.M."/>
        </authorList>
    </citation>
    <scope>NUCLEOTIDE SEQUENCE [LARGE SCALE GENOMIC DNA]</scope>
    <source>
        <strain evidence="8 9">FSL M7-1219</strain>
    </source>
</reference>
<comment type="caution">
    <text evidence="8">The sequence shown here is derived from an EMBL/GenBank/DDBJ whole genome shotgun (WGS) entry which is preliminary data.</text>
</comment>
<evidence type="ECO:0000256" key="6">
    <source>
        <dbReference type="SAM" id="MobiDB-lite"/>
    </source>
</evidence>
<feature type="coiled-coil region" evidence="5">
    <location>
        <begin position="671"/>
        <end position="808"/>
    </location>
</feature>
<dbReference type="GO" id="GO:0016787">
    <property type="term" value="F:hydrolase activity"/>
    <property type="evidence" value="ECO:0007669"/>
    <property type="project" value="UniProtKB-KW"/>
</dbReference>
<evidence type="ECO:0000256" key="3">
    <source>
        <dbReference type="ARBA" id="ARBA00022806"/>
    </source>
</evidence>
<dbReference type="EMBL" id="MUAL01000007">
    <property type="protein sequence ID" value="OOR30230.1"/>
    <property type="molecule type" value="Genomic_DNA"/>
</dbReference>
<dbReference type="PANTHER" id="PTHR43788">
    <property type="entry name" value="DNA2/NAM7 HELICASE FAMILY MEMBER"/>
    <property type="match status" value="1"/>
</dbReference>
<sequence length="1513" mass="172352">MGKDNLAEKVLDYWFALEFLSQDSYPESWDVRNRIEIHKEKVHLGTNKNKTISHFIPLSGNEDLYEVLSKEAYACGMKKWGNLTIYIGKVKREKCIECILKIFPFDPEDGNRPEKSSDKIAWVSLQLSPDGNYVEHSLSLSTIIWALNQIKNAKGNISDSLDDKLYNDAKEKLEKKFFDKESTSNANNNEGKKRETNTSDQNADEEEKLQIFSASAISLRKLHDLYEEVEKKYIKGNIQNTEDDKDAYEEIYGISFQLFADETTKEKKEDDNYPGLSHDYYSDDIKLVIERYRSGALVKDGYMGSDILKYVTVLEGEDTTKNNRIDLVDPKEQGEQEYLSQINEILSVENAPLGKWPSRFMPAFMQQMAVNLAIGKGTSNLYEVNGKVFSVNGPPGTGKTTLLKEIVVSNIIERAILLSKYDDPNDAFVQHDFIHGEREENAYSTYTRHWYSLKNDAINNYSMLVTSCNNAAVENISKELPKSMVGDLTPLDDDSEELRNMLAEVGKLFDPTKSEVIETPYQGEPYKDVYFTKYAKKLLENSEAWGLVAAPLGKKSNLSNFYNHVLYPLGRDFYKNKDMAPDRVKSYKDSKKKFEEQLKVVRDMKNTLRKAGNLFAQKVAAEREEYETVESCNALIPASREKIESTKKGITELIAREEKHRTKAVSCKTEFRQVDEELSNKKRELKTAKSKIKEFLEKEVCTRNSMPLWKKFLGKAKYEATMKLADEYKKDAENQRVQVSSLDSEIKQLTETSKQAEALYNQTQREYDELKEQINSYSKTISTEEKKIADCESKISKAHTKLESFKKEYESEIAKFAGTDAVDTGLIIDEEFVRHLLSNDVDESTTAQVSNPWFTQRYNREREELFGYAMRMNKEFVVSSNHCRDNFVTLSHYWGLKAGDENERIIFHKEDKEALIPALFQTLFLLVPVLSSTFASVGTLLRDVKQPGVIGMLVVDEAGQAQPQMALGALYRSRSAVIVGDPKQVEPVVTDDLMLLKKAYSDEALKPYKKKSLSVQGFADRLNTFGTYLDNGTDYPEWVGCPLLVHRRCISPMYDVSNEISYNGIMKQQTRLPKPEKAKKFIYDKSQWINVKGSEKGNKNHFVEAQGQKVCELLEIAFSKNPDPSIYIISPFTTVASGIKDYIRKYCHNNSSTTKINSDYILENDQKKIGTVHTFQGKEAEEVIFLLGCDTSEDAKGAIRWVNKNIVNVAATRAKFRLYVIGDEDAWKSSTCVSMAKEIIDTLAIKEIKSILEDDLSEREMQKALVEASRGLPSVTSFSVMEIEDENGVVDYSVDTSGLIKGLNEEFLKTELSTEQLERFGFNDMKDLDGFSVKVKENLLLGMKLFFLLEPVYKLNNQQLDASCCAILFCKAMELQMKDCFTKSLKEIFPNYKVKGAGKGRGRIALKDAQNKELTLGAFDTILKNNGSELGRRMKMIGKGTYDEAWWSSFEDKLGDCTNRRNECCHTGLFSWKEQSFLLFDMFKNDDAKQQKQNKPIGGILFESKVGKSLAAN</sequence>
<dbReference type="RefSeq" id="WP_078179918.1">
    <property type="nucleotide sequence ID" value="NZ_MUAL01000007.1"/>
</dbReference>
<keyword evidence="4" id="KW-0067">ATP-binding</keyword>
<evidence type="ECO:0000256" key="5">
    <source>
        <dbReference type="SAM" id="Coils"/>
    </source>
</evidence>
<dbReference type="GO" id="GO:0043139">
    <property type="term" value="F:5'-3' DNA helicase activity"/>
    <property type="evidence" value="ECO:0007669"/>
    <property type="project" value="TreeGrafter"/>
</dbReference>
<gene>
    <name evidence="8" type="ORF">BW892_06765</name>
</gene>
<dbReference type="InterPro" id="IPR050534">
    <property type="entry name" value="Coronavir_polyprotein_1ab"/>
</dbReference>
<dbReference type="InterPro" id="IPR041679">
    <property type="entry name" value="DNA2/NAM7-like_C"/>
</dbReference>
<dbReference type="Gene3D" id="1.10.287.1490">
    <property type="match status" value="1"/>
</dbReference>
<dbReference type="GO" id="GO:0005524">
    <property type="term" value="F:ATP binding"/>
    <property type="evidence" value="ECO:0007669"/>
    <property type="project" value="UniProtKB-KW"/>
</dbReference>
<evidence type="ECO:0000256" key="4">
    <source>
        <dbReference type="ARBA" id="ARBA00022840"/>
    </source>
</evidence>
<proteinExistence type="predicted"/>
<protein>
    <recommendedName>
        <fullName evidence="7">DNA2/NAM7 helicase-like C-terminal domain-containing protein</fullName>
    </recommendedName>
</protein>
<evidence type="ECO:0000259" key="7">
    <source>
        <dbReference type="Pfam" id="PF13087"/>
    </source>
</evidence>
<dbReference type="SUPFAM" id="SSF52540">
    <property type="entry name" value="P-loop containing nucleoside triphosphate hydrolases"/>
    <property type="match status" value="1"/>
</dbReference>
<dbReference type="InterPro" id="IPR027417">
    <property type="entry name" value="P-loop_NTPase"/>
</dbReference>
<keyword evidence="3" id="KW-0347">Helicase</keyword>
<dbReference type="Pfam" id="PF13087">
    <property type="entry name" value="AAA_12"/>
    <property type="match status" value="1"/>
</dbReference>
<dbReference type="Proteomes" id="UP000191124">
    <property type="component" value="Unassembled WGS sequence"/>
</dbReference>
<evidence type="ECO:0000256" key="1">
    <source>
        <dbReference type="ARBA" id="ARBA00022741"/>
    </source>
</evidence>
<accession>A0A1S9V726</accession>
<organism evidence="8 9">
    <name type="scientific">Bacillus cereus</name>
    <dbReference type="NCBI Taxonomy" id="1396"/>
    <lineage>
        <taxon>Bacteria</taxon>
        <taxon>Bacillati</taxon>
        <taxon>Bacillota</taxon>
        <taxon>Bacilli</taxon>
        <taxon>Bacillales</taxon>
        <taxon>Bacillaceae</taxon>
        <taxon>Bacillus</taxon>
        <taxon>Bacillus cereus group</taxon>
    </lineage>
</organism>
<dbReference type="PANTHER" id="PTHR43788:SF8">
    <property type="entry name" value="DNA-BINDING PROTEIN SMUBP-2"/>
    <property type="match status" value="1"/>
</dbReference>
<evidence type="ECO:0000313" key="9">
    <source>
        <dbReference type="Proteomes" id="UP000191124"/>
    </source>
</evidence>
<evidence type="ECO:0000313" key="8">
    <source>
        <dbReference type="EMBL" id="OOR30230.1"/>
    </source>
</evidence>